<keyword evidence="4" id="KW-0808">Transferase</keyword>
<feature type="transmembrane region" description="Helical" evidence="12">
    <location>
        <begin position="12"/>
        <end position="32"/>
    </location>
</feature>
<protein>
    <submittedName>
        <fullName evidence="13">ST3 beta-galactoside alpha-2,3-sialyltransferase 4</fullName>
    </submittedName>
</protein>
<evidence type="ECO:0000256" key="5">
    <source>
        <dbReference type="ARBA" id="ARBA00022692"/>
    </source>
</evidence>
<dbReference type="STRING" id="7868.ENSCMIP00000008831"/>
<keyword evidence="10" id="KW-0325">Glycoprotein</keyword>
<organism evidence="13 14">
    <name type="scientific">Callorhinchus milii</name>
    <name type="common">Ghost shark</name>
    <dbReference type="NCBI Taxonomy" id="7868"/>
    <lineage>
        <taxon>Eukaryota</taxon>
        <taxon>Metazoa</taxon>
        <taxon>Chordata</taxon>
        <taxon>Craniata</taxon>
        <taxon>Vertebrata</taxon>
        <taxon>Chondrichthyes</taxon>
        <taxon>Holocephali</taxon>
        <taxon>Chimaeriformes</taxon>
        <taxon>Callorhinchidae</taxon>
        <taxon>Callorhinchus</taxon>
    </lineage>
</organism>
<reference evidence="14" key="1">
    <citation type="journal article" date="2006" name="Science">
        <title>Ancient noncoding elements conserved in the human genome.</title>
        <authorList>
            <person name="Venkatesh B."/>
            <person name="Kirkness E.F."/>
            <person name="Loh Y.H."/>
            <person name="Halpern A.L."/>
            <person name="Lee A.P."/>
            <person name="Johnson J."/>
            <person name="Dandona N."/>
            <person name="Viswanathan L.D."/>
            <person name="Tay A."/>
            <person name="Venter J.C."/>
            <person name="Strausberg R.L."/>
            <person name="Brenner S."/>
        </authorList>
    </citation>
    <scope>NUCLEOTIDE SEQUENCE [LARGE SCALE GENOMIC DNA]</scope>
</reference>
<dbReference type="Gene3D" id="3.90.1480.20">
    <property type="entry name" value="Glycosyl transferase family 29"/>
    <property type="match status" value="1"/>
</dbReference>
<proteinExistence type="inferred from homology"/>
<evidence type="ECO:0000256" key="3">
    <source>
        <dbReference type="ARBA" id="ARBA00022676"/>
    </source>
</evidence>
<comment type="subcellular location">
    <subcellularLocation>
        <location evidence="1">Golgi apparatus membrane</location>
        <topology evidence="1">Single-pass type II membrane protein</topology>
    </subcellularLocation>
</comment>
<reference evidence="14" key="2">
    <citation type="journal article" date="2007" name="PLoS Biol.">
        <title>Survey sequencing and comparative analysis of the elephant shark (Callorhinchus milii) genome.</title>
        <authorList>
            <person name="Venkatesh B."/>
            <person name="Kirkness E.F."/>
            <person name="Loh Y.H."/>
            <person name="Halpern A.L."/>
            <person name="Lee A.P."/>
            <person name="Johnson J."/>
            <person name="Dandona N."/>
            <person name="Viswanathan L.D."/>
            <person name="Tay A."/>
            <person name="Venter J.C."/>
            <person name="Strausberg R.L."/>
            <person name="Brenner S."/>
        </authorList>
    </citation>
    <scope>NUCLEOTIDE SEQUENCE [LARGE SCALE GENOMIC DNA]</scope>
</reference>
<dbReference type="CDD" id="cd23982">
    <property type="entry name" value="GT29_ST3GAL4"/>
    <property type="match status" value="1"/>
</dbReference>
<dbReference type="Ensembl" id="ENSCMIT00000009076.1">
    <property type="protein sequence ID" value="ENSCMIP00000008831.1"/>
    <property type="gene ID" value="ENSCMIG00000004716.1"/>
</dbReference>
<keyword evidence="9 12" id="KW-0472">Membrane</keyword>
<keyword evidence="7 12" id="KW-1133">Transmembrane helix</keyword>
<name>A0A4W3GZ69_CALMI</name>
<dbReference type="GeneTree" id="ENSGT00940000158893"/>
<keyword evidence="5 12" id="KW-0812">Transmembrane</keyword>
<dbReference type="PANTHER" id="PTHR13713">
    <property type="entry name" value="SIALYLTRANSFERASE"/>
    <property type="match status" value="1"/>
</dbReference>
<evidence type="ECO:0000256" key="12">
    <source>
        <dbReference type="SAM" id="Phobius"/>
    </source>
</evidence>
<dbReference type="GO" id="GO:0000139">
    <property type="term" value="C:Golgi membrane"/>
    <property type="evidence" value="ECO:0007669"/>
    <property type="project" value="UniProtKB-SubCell"/>
</dbReference>
<accession>A0A4W3GZ69</accession>
<dbReference type="InParanoid" id="A0A4W3GZ69"/>
<dbReference type="GO" id="GO:0008373">
    <property type="term" value="F:sialyltransferase activity"/>
    <property type="evidence" value="ECO:0007669"/>
    <property type="project" value="InterPro"/>
</dbReference>
<keyword evidence="8" id="KW-0333">Golgi apparatus</keyword>
<evidence type="ECO:0000256" key="1">
    <source>
        <dbReference type="ARBA" id="ARBA00004323"/>
    </source>
</evidence>
<evidence type="ECO:0000256" key="2">
    <source>
        <dbReference type="ARBA" id="ARBA00006003"/>
    </source>
</evidence>
<dbReference type="Proteomes" id="UP000314986">
    <property type="component" value="Unassembled WGS sequence"/>
</dbReference>
<evidence type="ECO:0000256" key="4">
    <source>
        <dbReference type="ARBA" id="ARBA00022679"/>
    </source>
</evidence>
<evidence type="ECO:0000313" key="14">
    <source>
        <dbReference type="Proteomes" id="UP000314986"/>
    </source>
</evidence>
<dbReference type="GO" id="GO:0009247">
    <property type="term" value="P:glycolipid biosynthetic process"/>
    <property type="evidence" value="ECO:0007669"/>
    <property type="project" value="TreeGrafter"/>
</dbReference>
<dbReference type="InterPro" id="IPR001675">
    <property type="entry name" value="Glyco_trans_29"/>
</dbReference>
<evidence type="ECO:0000256" key="9">
    <source>
        <dbReference type="ARBA" id="ARBA00023136"/>
    </source>
</evidence>
<evidence type="ECO:0000256" key="10">
    <source>
        <dbReference type="ARBA" id="ARBA00023180"/>
    </source>
</evidence>
<dbReference type="InterPro" id="IPR051142">
    <property type="entry name" value="Glycosyltransferase_29"/>
</dbReference>
<keyword evidence="6" id="KW-0735">Signal-anchor</keyword>
<reference evidence="14" key="3">
    <citation type="journal article" date="2014" name="Nature">
        <title>Elephant shark genome provides unique insights into gnathostome evolution.</title>
        <authorList>
            <consortium name="International Elephant Shark Genome Sequencing Consortium"/>
            <person name="Venkatesh B."/>
            <person name="Lee A.P."/>
            <person name="Ravi V."/>
            <person name="Maurya A.K."/>
            <person name="Lian M.M."/>
            <person name="Swann J.B."/>
            <person name="Ohta Y."/>
            <person name="Flajnik M.F."/>
            <person name="Sutoh Y."/>
            <person name="Kasahara M."/>
            <person name="Hoon S."/>
            <person name="Gangu V."/>
            <person name="Roy S.W."/>
            <person name="Irimia M."/>
            <person name="Korzh V."/>
            <person name="Kondrychyn I."/>
            <person name="Lim Z.W."/>
            <person name="Tay B.H."/>
            <person name="Tohari S."/>
            <person name="Kong K.W."/>
            <person name="Ho S."/>
            <person name="Lorente-Galdos B."/>
            <person name="Quilez J."/>
            <person name="Marques-Bonet T."/>
            <person name="Raney B.J."/>
            <person name="Ingham P.W."/>
            <person name="Tay A."/>
            <person name="Hillier L.W."/>
            <person name="Minx P."/>
            <person name="Boehm T."/>
            <person name="Wilson R.K."/>
            <person name="Brenner S."/>
            <person name="Warren W.C."/>
        </authorList>
    </citation>
    <scope>NUCLEOTIDE SEQUENCE [LARGE SCALE GENOMIC DNA]</scope>
</reference>
<evidence type="ECO:0000256" key="6">
    <source>
        <dbReference type="ARBA" id="ARBA00022968"/>
    </source>
</evidence>
<reference evidence="13" key="4">
    <citation type="submission" date="2025-08" db="UniProtKB">
        <authorList>
            <consortium name="Ensembl"/>
        </authorList>
    </citation>
    <scope>IDENTIFICATION</scope>
</reference>
<evidence type="ECO:0000256" key="7">
    <source>
        <dbReference type="ARBA" id="ARBA00022989"/>
    </source>
</evidence>
<dbReference type="Pfam" id="PF00777">
    <property type="entry name" value="Glyco_transf_29"/>
    <property type="match status" value="1"/>
</dbReference>
<reference evidence="13" key="5">
    <citation type="submission" date="2025-09" db="UniProtKB">
        <authorList>
            <consortium name="Ensembl"/>
        </authorList>
    </citation>
    <scope>IDENTIFICATION</scope>
</reference>
<feature type="disulfide bond" evidence="11">
    <location>
        <begin position="117"/>
        <end position="273"/>
    </location>
</feature>
<dbReference type="FunFam" id="3.90.1480.20:FF:000015">
    <property type="entry name" value="Lactosylceramide alpha-2,3-sialyltransferase"/>
    <property type="match status" value="1"/>
</dbReference>
<dbReference type="InterPro" id="IPR038578">
    <property type="entry name" value="GT29-like_sf"/>
</dbReference>
<comment type="similarity">
    <text evidence="2">Belongs to the glycosyltransferase 29 family.</text>
</comment>
<sequence length="359" mass="41024">MNLKPHSNKIKLFAVLLLLTVIVVCIFLQPTLKTNWVQYETCLTDHSNLGNSLDIANFTKNTRLFLTLEDAWWKPQGKATHELPYGVKGTEKFMVKILARIQYHMPENIHRLPCKTCVVIGNGYNLKNSSLGDVIDKYDIVFRLNDAPVRGYEKDVGSKTTIRLFYPESAVVDPSIENTPDTLLVFLLFKPADARWLMETLYNEKRLRKGFWKAPPLLWHGDPTKTRVLNPYYPHQAATKLLHVPLNVPPKSKKKIVHPTTGFIAVTVALNYCDEVHIAGFGYPLNQNNFPIHYYSKTTMKEMAVSTRETQTLGLLMCVVDHDLATLLLKLNEVVRRGFGKSWRESQRKELGLFGSKKV</sequence>
<dbReference type="PANTHER" id="PTHR13713:SF95">
    <property type="entry name" value="CMP-N-ACETYLNEURAMINATE-BETA-GALACTOSAMIDE- ALPHA-2,3-SIALYLTRANSFERASE 4 ISOFORM 1"/>
    <property type="match status" value="1"/>
</dbReference>
<keyword evidence="14" id="KW-1185">Reference proteome</keyword>
<dbReference type="AlphaFoldDB" id="A0A4W3GZ69"/>
<evidence type="ECO:0000256" key="11">
    <source>
        <dbReference type="PIRSR" id="PIRSR005557-2"/>
    </source>
</evidence>
<evidence type="ECO:0000256" key="8">
    <source>
        <dbReference type="ARBA" id="ARBA00023034"/>
    </source>
</evidence>
<keyword evidence="3" id="KW-0328">Glycosyltransferase</keyword>
<evidence type="ECO:0000313" key="13">
    <source>
        <dbReference type="Ensembl" id="ENSCMIP00000008831.1"/>
    </source>
</evidence>